<dbReference type="Proteomes" id="UP001605036">
    <property type="component" value="Unassembled WGS sequence"/>
</dbReference>
<organism evidence="2 3">
    <name type="scientific">Riccia fluitans</name>
    <dbReference type="NCBI Taxonomy" id="41844"/>
    <lineage>
        <taxon>Eukaryota</taxon>
        <taxon>Viridiplantae</taxon>
        <taxon>Streptophyta</taxon>
        <taxon>Embryophyta</taxon>
        <taxon>Marchantiophyta</taxon>
        <taxon>Marchantiopsida</taxon>
        <taxon>Marchantiidae</taxon>
        <taxon>Marchantiales</taxon>
        <taxon>Ricciaceae</taxon>
        <taxon>Riccia</taxon>
    </lineage>
</organism>
<gene>
    <name evidence="2" type="ORF">R1flu_028272</name>
</gene>
<accession>A0ABD1XL72</accession>
<protein>
    <submittedName>
        <fullName evidence="2">Uncharacterized protein</fullName>
    </submittedName>
</protein>
<keyword evidence="3" id="KW-1185">Reference proteome</keyword>
<feature type="region of interest" description="Disordered" evidence="1">
    <location>
        <begin position="1"/>
        <end position="66"/>
    </location>
</feature>
<dbReference type="EMBL" id="JBHFFA010000008">
    <property type="protein sequence ID" value="KAL2609699.1"/>
    <property type="molecule type" value="Genomic_DNA"/>
</dbReference>
<evidence type="ECO:0000313" key="2">
    <source>
        <dbReference type="EMBL" id="KAL2609699.1"/>
    </source>
</evidence>
<name>A0ABD1XL72_9MARC</name>
<proteinExistence type="predicted"/>
<dbReference type="AlphaFoldDB" id="A0ABD1XL72"/>
<evidence type="ECO:0000313" key="3">
    <source>
        <dbReference type="Proteomes" id="UP001605036"/>
    </source>
</evidence>
<comment type="caution">
    <text evidence="2">The sequence shown here is derived from an EMBL/GenBank/DDBJ whole genome shotgun (WGS) entry which is preliminary data.</text>
</comment>
<sequence length="66" mass="7631">MGKSPEAKAPAEVIQVDKSPSVPRLDTIREETPEQVTNDEPCPCELRSPDQQQQEYYYSSQHRRWA</sequence>
<reference evidence="2 3" key="1">
    <citation type="submission" date="2024-09" db="EMBL/GenBank/DDBJ databases">
        <title>Chromosome-scale assembly of Riccia fluitans.</title>
        <authorList>
            <person name="Paukszto L."/>
            <person name="Sawicki J."/>
            <person name="Karawczyk K."/>
            <person name="Piernik-Szablinska J."/>
            <person name="Szczecinska M."/>
            <person name="Mazdziarz M."/>
        </authorList>
    </citation>
    <scope>NUCLEOTIDE SEQUENCE [LARGE SCALE GENOMIC DNA]</scope>
    <source>
        <strain evidence="2">Rf_01</strain>
        <tissue evidence="2">Aerial parts of the thallus</tissue>
    </source>
</reference>
<evidence type="ECO:0000256" key="1">
    <source>
        <dbReference type="SAM" id="MobiDB-lite"/>
    </source>
</evidence>
<feature type="compositionally biased region" description="Low complexity" evidence="1">
    <location>
        <begin position="51"/>
        <end position="60"/>
    </location>
</feature>